<keyword evidence="1" id="KW-0812">Transmembrane</keyword>
<feature type="transmembrane region" description="Helical" evidence="1">
    <location>
        <begin position="111"/>
        <end position="133"/>
    </location>
</feature>
<dbReference type="EMBL" id="SDMP01000003">
    <property type="protein sequence ID" value="RYR64892.1"/>
    <property type="molecule type" value="Genomic_DNA"/>
</dbReference>
<comment type="caution">
    <text evidence="2">The sequence shown here is derived from an EMBL/GenBank/DDBJ whole genome shotgun (WGS) entry which is preliminary data.</text>
</comment>
<dbReference type="Pfam" id="PF03134">
    <property type="entry name" value="TB2_DP1_HVA22"/>
    <property type="match status" value="1"/>
</dbReference>
<dbReference type="InterPro" id="IPR004345">
    <property type="entry name" value="TB2_DP1_HVA22"/>
</dbReference>
<dbReference type="GO" id="GO:0016020">
    <property type="term" value="C:membrane"/>
    <property type="evidence" value="ECO:0007669"/>
    <property type="project" value="UniProtKB-SubCell"/>
</dbReference>
<dbReference type="Proteomes" id="UP000289738">
    <property type="component" value="Chromosome A03"/>
</dbReference>
<name>A0A445DNZ3_ARAHY</name>
<feature type="transmembrane region" description="Helical" evidence="1">
    <location>
        <begin position="80"/>
        <end position="99"/>
    </location>
</feature>
<gene>
    <name evidence="2" type="ORF">Ahy_A03g010918</name>
</gene>
<keyword evidence="1" id="KW-1133">Transmembrane helix</keyword>
<evidence type="ECO:0000313" key="2">
    <source>
        <dbReference type="EMBL" id="RYR64892.1"/>
    </source>
</evidence>
<proteinExistence type="inferred from homology"/>
<sequence>MATLAHFRMRLFSARARKKSLFPLLCSSLPHMGASGNNLLQVLFRNFDVLALPFVTLVYPLHASIRAIETRSHTHYQQWLTYWVLYSLMTLFEITFAKVLQVLPIWPYAKLIFSCWLVLPQFNGAATVYGNYIRPFYMNPQIRVPQASQMWCFPRKNNIFNQPDDVLTAAERYMNQHGTEAFERLITKNERVARAKRNRNHVIYDDDYMY</sequence>
<reference evidence="2 3" key="1">
    <citation type="submission" date="2019-01" db="EMBL/GenBank/DDBJ databases">
        <title>Sequencing of cultivated peanut Arachis hypogaea provides insights into genome evolution and oil improvement.</title>
        <authorList>
            <person name="Chen X."/>
        </authorList>
    </citation>
    <scope>NUCLEOTIDE SEQUENCE [LARGE SCALE GENOMIC DNA]</scope>
    <source>
        <strain evidence="3">cv. Fuhuasheng</strain>
        <tissue evidence="2">Leaves</tissue>
    </source>
</reference>
<organism evidence="2 3">
    <name type="scientific">Arachis hypogaea</name>
    <name type="common">Peanut</name>
    <dbReference type="NCBI Taxonomy" id="3818"/>
    <lineage>
        <taxon>Eukaryota</taxon>
        <taxon>Viridiplantae</taxon>
        <taxon>Streptophyta</taxon>
        <taxon>Embryophyta</taxon>
        <taxon>Tracheophyta</taxon>
        <taxon>Spermatophyta</taxon>
        <taxon>Magnoliopsida</taxon>
        <taxon>eudicotyledons</taxon>
        <taxon>Gunneridae</taxon>
        <taxon>Pentapetalae</taxon>
        <taxon>rosids</taxon>
        <taxon>fabids</taxon>
        <taxon>Fabales</taxon>
        <taxon>Fabaceae</taxon>
        <taxon>Papilionoideae</taxon>
        <taxon>50 kb inversion clade</taxon>
        <taxon>dalbergioids sensu lato</taxon>
        <taxon>Dalbergieae</taxon>
        <taxon>Pterocarpus clade</taxon>
        <taxon>Arachis</taxon>
    </lineage>
</organism>
<comment type="similarity">
    <text evidence="1">Belongs to the DP1 family.</text>
</comment>
<dbReference type="STRING" id="3818.A0A445DNZ3"/>
<comment type="subcellular location">
    <subcellularLocation>
        <location evidence="1">Membrane</location>
        <topology evidence="1">Multi-pass membrane protein</topology>
    </subcellularLocation>
</comment>
<evidence type="ECO:0000256" key="1">
    <source>
        <dbReference type="RuleBase" id="RU362006"/>
    </source>
</evidence>
<dbReference type="PANTHER" id="PTHR12300">
    <property type="entry name" value="HVA22-LIKE PROTEINS"/>
    <property type="match status" value="1"/>
</dbReference>
<accession>A0A445DNZ3</accession>
<keyword evidence="1" id="KW-0472">Membrane</keyword>
<dbReference type="PANTHER" id="PTHR12300:SF157">
    <property type="entry name" value="HVA22-LIKE PROTEIN C"/>
    <property type="match status" value="1"/>
</dbReference>
<keyword evidence="3" id="KW-1185">Reference proteome</keyword>
<evidence type="ECO:0000313" key="3">
    <source>
        <dbReference type="Proteomes" id="UP000289738"/>
    </source>
</evidence>
<dbReference type="AlphaFoldDB" id="A0A445DNZ3"/>
<protein>
    <recommendedName>
        <fullName evidence="1">HVA22-like protein</fullName>
    </recommendedName>
</protein>